<dbReference type="RefSeq" id="WP_264320363.1">
    <property type="nucleotide sequence ID" value="NZ_JADEXN010000056.1"/>
</dbReference>
<sequence>MNTVTSTTSTIELPQLNFGDSGGAVRFLQQVLVLRYCHKSVTVNGQFDETTQAAVKEFQGWNGLVPNGIVGELTWQALGRYISA</sequence>
<proteinExistence type="predicted"/>
<gene>
    <name evidence="2" type="ORF">IQ235_04770</name>
</gene>
<organism evidence="2 3">
    <name type="scientific">Zarconia navalis LEGE 11467</name>
    <dbReference type="NCBI Taxonomy" id="1828826"/>
    <lineage>
        <taxon>Bacteria</taxon>
        <taxon>Bacillati</taxon>
        <taxon>Cyanobacteriota</taxon>
        <taxon>Cyanophyceae</taxon>
        <taxon>Oscillatoriophycideae</taxon>
        <taxon>Oscillatoriales</taxon>
        <taxon>Oscillatoriales incertae sedis</taxon>
        <taxon>Zarconia</taxon>
        <taxon>Zarconia navalis</taxon>
    </lineage>
</organism>
<dbReference type="InterPro" id="IPR036365">
    <property type="entry name" value="PGBD-like_sf"/>
</dbReference>
<dbReference type="Pfam" id="PF01471">
    <property type="entry name" value="PG_binding_1"/>
    <property type="match status" value="1"/>
</dbReference>
<protein>
    <submittedName>
        <fullName evidence="2">Peptidoglycan-binding protein</fullName>
    </submittedName>
</protein>
<dbReference type="EMBL" id="JADEXN010000056">
    <property type="protein sequence ID" value="MBE9040105.1"/>
    <property type="molecule type" value="Genomic_DNA"/>
</dbReference>
<dbReference type="AlphaFoldDB" id="A0A928Z720"/>
<comment type="caution">
    <text evidence="2">The sequence shown here is derived from an EMBL/GenBank/DDBJ whole genome shotgun (WGS) entry which is preliminary data.</text>
</comment>
<accession>A0A928Z720</accession>
<evidence type="ECO:0000313" key="2">
    <source>
        <dbReference type="EMBL" id="MBE9040105.1"/>
    </source>
</evidence>
<dbReference type="Proteomes" id="UP000621799">
    <property type="component" value="Unassembled WGS sequence"/>
</dbReference>
<evidence type="ECO:0000259" key="1">
    <source>
        <dbReference type="Pfam" id="PF01471"/>
    </source>
</evidence>
<name>A0A928Z720_9CYAN</name>
<feature type="domain" description="Peptidoglycan binding-like" evidence="1">
    <location>
        <begin position="21"/>
        <end position="78"/>
    </location>
</feature>
<keyword evidence="3" id="KW-1185">Reference proteome</keyword>
<reference evidence="2" key="1">
    <citation type="submission" date="2020-10" db="EMBL/GenBank/DDBJ databases">
        <authorList>
            <person name="Castelo-Branco R."/>
            <person name="Eusebio N."/>
            <person name="Adriana R."/>
            <person name="Vieira A."/>
            <person name="Brugerolle De Fraissinette N."/>
            <person name="Rezende De Castro R."/>
            <person name="Schneider M.P."/>
            <person name="Vasconcelos V."/>
            <person name="Leao P.N."/>
        </authorList>
    </citation>
    <scope>NUCLEOTIDE SEQUENCE</scope>
    <source>
        <strain evidence="2">LEGE 11467</strain>
    </source>
</reference>
<dbReference type="InterPro" id="IPR036366">
    <property type="entry name" value="PGBDSf"/>
</dbReference>
<dbReference type="InterPro" id="IPR002477">
    <property type="entry name" value="Peptidoglycan-bd-like"/>
</dbReference>
<evidence type="ECO:0000313" key="3">
    <source>
        <dbReference type="Proteomes" id="UP000621799"/>
    </source>
</evidence>
<dbReference type="SUPFAM" id="SSF47090">
    <property type="entry name" value="PGBD-like"/>
    <property type="match status" value="1"/>
</dbReference>
<dbReference type="Gene3D" id="1.10.101.10">
    <property type="entry name" value="PGBD-like superfamily/PGBD"/>
    <property type="match status" value="1"/>
</dbReference>